<protein>
    <submittedName>
        <fullName evidence="1">Uncharacterized protein</fullName>
    </submittedName>
</protein>
<dbReference type="AlphaFoldDB" id="A0A1A9Z381"/>
<proteinExistence type="predicted"/>
<evidence type="ECO:0000313" key="1">
    <source>
        <dbReference type="EnsemblMetazoa" id="GPAI002481-PA"/>
    </source>
</evidence>
<organism evidence="1 2">
    <name type="scientific">Glossina pallidipes</name>
    <name type="common">Tsetse fly</name>
    <dbReference type="NCBI Taxonomy" id="7398"/>
    <lineage>
        <taxon>Eukaryota</taxon>
        <taxon>Metazoa</taxon>
        <taxon>Ecdysozoa</taxon>
        <taxon>Arthropoda</taxon>
        <taxon>Hexapoda</taxon>
        <taxon>Insecta</taxon>
        <taxon>Pterygota</taxon>
        <taxon>Neoptera</taxon>
        <taxon>Endopterygota</taxon>
        <taxon>Diptera</taxon>
        <taxon>Brachycera</taxon>
        <taxon>Muscomorpha</taxon>
        <taxon>Hippoboscoidea</taxon>
        <taxon>Glossinidae</taxon>
        <taxon>Glossina</taxon>
    </lineage>
</organism>
<name>A0A1A9Z381_GLOPL</name>
<dbReference type="Proteomes" id="UP000092445">
    <property type="component" value="Unassembled WGS sequence"/>
</dbReference>
<sequence>MAFCLYKCNTRLISIDKKVNRIRSLLSAPFYKKDFGDPKVLNDRFRLRVILIIESSFNPSIYCQEITRITRIPRIKSYVNVKMKPFFIFSNTQDPNYISKNITRTNGRISLEKSKKGLMTQTDIYNLMQILGLSFKKVTKPSLKTATIHKIPKQLKTYCALDIHLEFLCLSTI</sequence>
<reference evidence="2" key="1">
    <citation type="submission" date="2014-03" db="EMBL/GenBank/DDBJ databases">
        <authorList>
            <person name="Aksoy S."/>
            <person name="Warren W."/>
            <person name="Wilson R.K."/>
        </authorList>
    </citation>
    <scope>NUCLEOTIDE SEQUENCE [LARGE SCALE GENOMIC DNA]</scope>
    <source>
        <strain evidence="2">IAEA</strain>
    </source>
</reference>
<dbReference type="VEuPathDB" id="VectorBase:GPAI002481"/>
<keyword evidence="2" id="KW-1185">Reference proteome</keyword>
<evidence type="ECO:0000313" key="2">
    <source>
        <dbReference type="Proteomes" id="UP000092445"/>
    </source>
</evidence>
<accession>A0A1A9Z381</accession>
<dbReference type="EnsemblMetazoa" id="GPAI002481-RA">
    <property type="protein sequence ID" value="GPAI002481-PA"/>
    <property type="gene ID" value="GPAI002481"/>
</dbReference>
<reference evidence="1" key="2">
    <citation type="submission" date="2020-05" db="UniProtKB">
        <authorList>
            <consortium name="EnsemblMetazoa"/>
        </authorList>
    </citation>
    <scope>IDENTIFICATION</scope>
    <source>
        <strain evidence="1">IAEA</strain>
    </source>
</reference>